<dbReference type="InterPro" id="IPR038921">
    <property type="entry name" value="YOR389W-like"/>
</dbReference>
<gene>
    <name evidence="2" type="ORF">LAESUDRAFT_784406</name>
</gene>
<dbReference type="EMBL" id="KV427634">
    <property type="protein sequence ID" value="KZT04746.1"/>
    <property type="molecule type" value="Genomic_DNA"/>
</dbReference>
<accession>A0A165DF09</accession>
<keyword evidence="1" id="KW-0732">Signal</keyword>
<dbReference type="STRING" id="1314785.A0A165DF09"/>
<reference evidence="2 3" key="1">
    <citation type="journal article" date="2016" name="Mol. Biol. Evol.">
        <title>Comparative Genomics of Early-Diverging Mushroom-Forming Fungi Provides Insights into the Origins of Lignocellulose Decay Capabilities.</title>
        <authorList>
            <person name="Nagy L.G."/>
            <person name="Riley R."/>
            <person name="Tritt A."/>
            <person name="Adam C."/>
            <person name="Daum C."/>
            <person name="Floudas D."/>
            <person name="Sun H."/>
            <person name="Yadav J.S."/>
            <person name="Pangilinan J."/>
            <person name="Larsson K.H."/>
            <person name="Matsuura K."/>
            <person name="Barry K."/>
            <person name="Labutti K."/>
            <person name="Kuo R."/>
            <person name="Ohm R.A."/>
            <person name="Bhattacharya S.S."/>
            <person name="Shirouzu T."/>
            <person name="Yoshinaga Y."/>
            <person name="Martin F.M."/>
            <person name="Grigoriev I.V."/>
            <person name="Hibbett D.S."/>
        </authorList>
    </citation>
    <scope>NUCLEOTIDE SEQUENCE [LARGE SCALE GENOMIC DNA]</scope>
    <source>
        <strain evidence="2 3">93-53</strain>
    </source>
</reference>
<feature type="signal peptide" evidence="1">
    <location>
        <begin position="1"/>
        <end position="17"/>
    </location>
</feature>
<dbReference type="PANTHER" id="PTHR35204">
    <property type="entry name" value="YALI0A21131P"/>
    <property type="match status" value="1"/>
</dbReference>
<name>A0A165DF09_9APHY</name>
<dbReference type="PANTHER" id="PTHR35204:SF1">
    <property type="entry name" value="ENTEROTOXIN"/>
    <property type="match status" value="1"/>
</dbReference>
<dbReference type="GeneID" id="63830900"/>
<dbReference type="RefSeq" id="XP_040762486.1">
    <property type="nucleotide sequence ID" value="XM_040913872.1"/>
</dbReference>
<evidence type="ECO:0000313" key="2">
    <source>
        <dbReference type="EMBL" id="KZT04746.1"/>
    </source>
</evidence>
<proteinExistence type="predicted"/>
<evidence type="ECO:0000256" key="1">
    <source>
        <dbReference type="SAM" id="SignalP"/>
    </source>
</evidence>
<organism evidence="2 3">
    <name type="scientific">Laetiporus sulphureus 93-53</name>
    <dbReference type="NCBI Taxonomy" id="1314785"/>
    <lineage>
        <taxon>Eukaryota</taxon>
        <taxon>Fungi</taxon>
        <taxon>Dikarya</taxon>
        <taxon>Basidiomycota</taxon>
        <taxon>Agaricomycotina</taxon>
        <taxon>Agaricomycetes</taxon>
        <taxon>Polyporales</taxon>
        <taxon>Laetiporus</taxon>
    </lineage>
</organism>
<dbReference type="OrthoDB" id="10261782at2759"/>
<evidence type="ECO:0000313" key="3">
    <source>
        <dbReference type="Proteomes" id="UP000076871"/>
    </source>
</evidence>
<dbReference type="Proteomes" id="UP000076871">
    <property type="component" value="Unassembled WGS sequence"/>
</dbReference>
<feature type="chain" id="PRO_5007856550" evidence="1">
    <location>
        <begin position="18"/>
        <end position="412"/>
    </location>
</feature>
<protein>
    <submittedName>
        <fullName evidence="2">Uncharacterized protein</fullName>
    </submittedName>
</protein>
<sequence length="412" mass="46177">MVTSWWHLLLAANAVSASFNSAQPAPQLPLDAPSGIITSHSWDEPIDKDATGNLIFQSLASLMQMMPNAWYPNGHTIVRASIPPGTLLYHGRRDADYPTMDWTSVDPEHSIVFTTGENGTLFTFCTTRKLDLLYFDGCSANHAGGVVDAQDVLIYGEVPHEAEWGGMASEWQRLADMCAWGKQYNIDGFIRMQFDFEIMYCDFSKGLELVSAVKTVRTGGLTLKDPQSHRGIPALLRTNDEKLERRLGSPEWPWIDPAPPPKGWKGSPPKVIAGEVWHAGSWHNAFPGDMRVHVDLSSMITFFDPAFRSLIEPRRSRQREDYRLLNISKKDIAAAQMEVDHVLRRDSGAGSGFDWQSLAQVIQDRFSDRLPYLHYLLRQPITNASEQVADVRQQLIVSLIPYMPRASVGEPA</sequence>
<dbReference type="AlphaFoldDB" id="A0A165DF09"/>
<dbReference type="InParanoid" id="A0A165DF09"/>
<keyword evidence="3" id="KW-1185">Reference proteome</keyword>